<proteinExistence type="predicted"/>
<organism evidence="1 2">
    <name type="scientific">Scortum barcoo</name>
    <name type="common">barcoo grunter</name>
    <dbReference type="NCBI Taxonomy" id="214431"/>
    <lineage>
        <taxon>Eukaryota</taxon>
        <taxon>Metazoa</taxon>
        <taxon>Chordata</taxon>
        <taxon>Craniata</taxon>
        <taxon>Vertebrata</taxon>
        <taxon>Euteleostomi</taxon>
        <taxon>Actinopterygii</taxon>
        <taxon>Neopterygii</taxon>
        <taxon>Teleostei</taxon>
        <taxon>Neoteleostei</taxon>
        <taxon>Acanthomorphata</taxon>
        <taxon>Eupercaria</taxon>
        <taxon>Centrarchiformes</taxon>
        <taxon>Terapontoidei</taxon>
        <taxon>Terapontidae</taxon>
        <taxon>Scortum</taxon>
    </lineage>
</organism>
<name>A0ACB8VTN1_9TELE</name>
<comment type="caution">
    <text evidence="1">The sequence shown here is derived from an EMBL/GenBank/DDBJ whole genome shotgun (WGS) entry which is preliminary data.</text>
</comment>
<sequence>HTLNVTRDITRSIEDLESDIVELEKMSESTGKRGHIEVLKVKKMALANLLEGKTQGRSSWNRARSEGGLFNFIPPFTPRSTKEQAALQEEFCSGLPQVSAETNSRLEEPLQMRELQAALQSMQGRRAPGVDGLTVEFFKAFWDIFATDILDVFNESLASGSMPMSCRRAVLTLLPKKGNLQDIKNWRPVSLLCVDYKLLSKALANRLRGAMEQVIHQDQTYCVPGRSMVDNIYLIRDVLEVSSSLGMDTGLISLDQEKAFDRVEHNFLWKVMERFGFSAGFVAKIKVLYRDIESVLKVNEASFYRHMPDDVIVFIRDQKEADILTETVSRFSIASSARVNWRKSEALAVGEWRGGLPVLPQGLAWKTGGIKYLGVFLGKDTVVPEELGGCHRKRLRESFQNGNGCSPKCLLKGVLFLSQRGGGTGPRPPGQPNRYLQASKFVQKYLTGPADLVWRDVASCILRRANDLGLDAALFLTDCKFLKLSGLPLFYQGVFKSWALFDKKRCQKSASLYWLLKEPLIHGARLDITSGITPGLTVALRGSGTLCLQQLVDAVGPALSDAVALGSLLGLHSVRVAQRILQLWRQKLSGKERSFLMNYSQGRATPDPTDPFPEINLSLELGDLTGPLLDAINPNKMTLHRADKKTIYFNCVKVINKNGLSNRPPTVWTQETVWGNRTQPTVEDFIQSLPSKNGLATCSGGFYMVPSPPMLLSLFLTLLFPADVRSVNATRLSTMFSLSARDSRSSSPLLTSVFSLFGVAFTKGVFIMGAGYKKTDKERWQLLNFLTGEAKMAIYVSRKNRVENREGQDAKSVWLCNVRARLWLEYRFYKHIDDLETFKQRWCYEDIICVHIVQSMIGCEWDDETGDINGFWQEAYDGEDFIIFDLKTETYIAAKQQALITKHKWDNNKAKIAQRKNYLTQICPEWAEEVFGLWEELSAENSCHATGFYPDRATLIWRKDGEELHEDVDHGEILPNHDGSFQMSVDLKLSSVTPEDWSRFDFKTLDLNRKMVETKQDWVKKFFENDPQQLVDYTQQCTENQPNFFKATISSLKQSLNQTGDVHILQRMSGCEWDNETGEAVTTKLRWDEDKDRIKFNYIFLTQVLPDRLKEYMMFGKSSLLRTDLPSVSLLQKSPSSPVSCHATGFYPDRATLIWRKDGEELHEDVDHGEILPNHDGSFQMSVDLKLSSVTPEDWSRYDCVFHLSGVKDDIVTKLDKAEIRTNWGFPAGPVIGAVVGLLILICIAGLFLWRRNNDDEESNNHGDDDKSARTSTAATWDDGDGLVGVRRLLC</sequence>
<accession>A0ACB8VTN1</accession>
<dbReference type="Proteomes" id="UP000831701">
    <property type="component" value="Chromosome 18"/>
</dbReference>
<gene>
    <name evidence="1" type="ORF">L3Q82_015248</name>
</gene>
<evidence type="ECO:0000313" key="1">
    <source>
        <dbReference type="EMBL" id="KAI3358859.1"/>
    </source>
</evidence>
<feature type="non-terminal residue" evidence="1">
    <location>
        <position position="1"/>
    </location>
</feature>
<reference evidence="1" key="1">
    <citation type="submission" date="2022-04" db="EMBL/GenBank/DDBJ databases">
        <title>Jade perch genome.</title>
        <authorList>
            <person name="Chao B."/>
        </authorList>
    </citation>
    <scope>NUCLEOTIDE SEQUENCE</scope>
    <source>
        <strain evidence="1">CB-2022</strain>
    </source>
</reference>
<evidence type="ECO:0000313" key="2">
    <source>
        <dbReference type="Proteomes" id="UP000831701"/>
    </source>
</evidence>
<dbReference type="EMBL" id="CM041548">
    <property type="protein sequence ID" value="KAI3358859.1"/>
    <property type="molecule type" value="Genomic_DNA"/>
</dbReference>
<protein>
    <submittedName>
        <fullName evidence="1">Uncharacterized protein</fullName>
    </submittedName>
</protein>
<keyword evidence="2" id="KW-1185">Reference proteome</keyword>